<dbReference type="GO" id="GO:0016705">
    <property type="term" value="F:oxidoreductase activity, acting on paired donors, with incorporation or reduction of molecular oxygen"/>
    <property type="evidence" value="ECO:0007669"/>
    <property type="project" value="InterPro"/>
</dbReference>
<dbReference type="SUPFAM" id="SSF51679">
    <property type="entry name" value="Bacterial luciferase-like"/>
    <property type="match status" value="1"/>
</dbReference>
<dbReference type="NCBIfam" id="TIGR03858">
    <property type="entry name" value="LLM_2I7G"/>
    <property type="match status" value="1"/>
</dbReference>
<dbReference type="PANTHER" id="PTHR30137">
    <property type="entry name" value="LUCIFERASE-LIKE MONOOXYGENASE"/>
    <property type="match status" value="1"/>
</dbReference>
<accession>A0A1G6GW94</accession>
<dbReference type="PANTHER" id="PTHR30137:SF8">
    <property type="entry name" value="BLR5498 PROTEIN"/>
    <property type="match status" value="1"/>
</dbReference>
<dbReference type="EMBL" id="FMYH01000001">
    <property type="protein sequence ID" value="SDB86211.1"/>
    <property type="molecule type" value="Genomic_DNA"/>
</dbReference>
<organism evidence="4 5">
    <name type="scientific">Sanguibacter gelidistatuariae</name>
    <dbReference type="NCBI Taxonomy" id="1814289"/>
    <lineage>
        <taxon>Bacteria</taxon>
        <taxon>Bacillati</taxon>
        <taxon>Actinomycetota</taxon>
        <taxon>Actinomycetes</taxon>
        <taxon>Micrococcales</taxon>
        <taxon>Sanguibacteraceae</taxon>
        <taxon>Sanguibacter</taxon>
    </lineage>
</organism>
<keyword evidence="1" id="KW-0560">Oxidoreductase</keyword>
<dbReference type="OrthoDB" id="9776438at2"/>
<dbReference type="AlphaFoldDB" id="A0A1G6GW94"/>
<evidence type="ECO:0000256" key="2">
    <source>
        <dbReference type="ARBA" id="ARBA00023033"/>
    </source>
</evidence>
<dbReference type="Gene3D" id="3.20.20.30">
    <property type="entry name" value="Luciferase-like domain"/>
    <property type="match status" value="1"/>
</dbReference>
<keyword evidence="2" id="KW-0503">Monooxygenase</keyword>
<name>A0A1G6GW94_9MICO</name>
<reference evidence="4 5" key="1">
    <citation type="submission" date="2016-09" db="EMBL/GenBank/DDBJ databases">
        <authorList>
            <person name="Capua I."/>
            <person name="De Benedictis P."/>
            <person name="Joannis T."/>
            <person name="Lombin L.H."/>
            <person name="Cattoli G."/>
        </authorList>
    </citation>
    <scope>NUCLEOTIDE SEQUENCE [LARGE SCALE GENOMIC DNA]</scope>
    <source>
        <strain evidence="4 5">ISLP-3</strain>
    </source>
</reference>
<keyword evidence="5" id="KW-1185">Reference proteome</keyword>
<dbReference type="InterPro" id="IPR022290">
    <property type="entry name" value="LLM_Atu2307-like"/>
</dbReference>
<dbReference type="InterPro" id="IPR011251">
    <property type="entry name" value="Luciferase-like_dom"/>
</dbReference>
<dbReference type="GO" id="GO:0004497">
    <property type="term" value="F:monooxygenase activity"/>
    <property type="evidence" value="ECO:0007669"/>
    <property type="project" value="UniProtKB-KW"/>
</dbReference>
<dbReference type="RefSeq" id="WP_093180572.1">
    <property type="nucleotide sequence ID" value="NZ_FMYH01000001.1"/>
</dbReference>
<evidence type="ECO:0000313" key="4">
    <source>
        <dbReference type="EMBL" id="SDB86211.1"/>
    </source>
</evidence>
<sequence>MSALEFGIDTFGDTTLADDGTPHSHAQVIRNVVAEGVLADQVGLDFIGIGEHHRPDYAISTPDVVLTAIAAQTERIHVGSAVTVLSSDDPIRVFQRFSTIDAISSGRAEVILGRGSFIESFPLFGYNLDQYNELFEEKLDLFMKIREQQPVSWSGTVRPPLDGLDVYPHLESGLLKTWIAVGGSPESVIRAAGHGLPLMLAIIGGDPVAFKQFTDLYRRALGEFGQALQPVGVHAPGYVAETDEQALEDSWPLIGKYFSKIALERGGRAMGEGQFRAQVGPEGAYFIGSPETVAKKIVRVVKALELDRFDFKYANGPMAHSKLMSSIELYGTKVVPLVREMLADGGR</sequence>
<protein>
    <submittedName>
        <fullName evidence="4">Probable oxidoreductase, LLM family</fullName>
    </submittedName>
</protein>
<dbReference type="STRING" id="1814289.SAMN05216410_0526"/>
<dbReference type="Pfam" id="PF00296">
    <property type="entry name" value="Bac_luciferase"/>
    <property type="match status" value="1"/>
</dbReference>
<dbReference type="GO" id="GO:0005829">
    <property type="term" value="C:cytosol"/>
    <property type="evidence" value="ECO:0007669"/>
    <property type="project" value="TreeGrafter"/>
</dbReference>
<dbReference type="Proteomes" id="UP000199039">
    <property type="component" value="Unassembled WGS sequence"/>
</dbReference>
<evidence type="ECO:0000313" key="5">
    <source>
        <dbReference type="Proteomes" id="UP000199039"/>
    </source>
</evidence>
<feature type="domain" description="Luciferase-like" evidence="3">
    <location>
        <begin position="19"/>
        <end position="303"/>
    </location>
</feature>
<evidence type="ECO:0000256" key="1">
    <source>
        <dbReference type="ARBA" id="ARBA00023002"/>
    </source>
</evidence>
<dbReference type="InterPro" id="IPR036661">
    <property type="entry name" value="Luciferase-like_sf"/>
</dbReference>
<dbReference type="InterPro" id="IPR050766">
    <property type="entry name" value="Bact_Lucif_Oxidored"/>
</dbReference>
<proteinExistence type="predicted"/>
<evidence type="ECO:0000259" key="3">
    <source>
        <dbReference type="Pfam" id="PF00296"/>
    </source>
</evidence>
<gene>
    <name evidence="4" type="ORF">SAMN05216410_0526</name>
</gene>